<keyword evidence="2" id="KW-1133">Transmembrane helix</keyword>
<feature type="transmembrane region" description="Helical" evidence="2">
    <location>
        <begin position="406"/>
        <end position="426"/>
    </location>
</feature>
<feature type="transmembrane region" description="Helical" evidence="2">
    <location>
        <begin position="148"/>
        <end position="169"/>
    </location>
</feature>
<reference evidence="5" key="1">
    <citation type="journal article" date="2022" name="Int. J. Syst. Evol. Microbiol.">
        <title>Anaeromyxobacter oryzae sp. nov., Anaeromyxobacter diazotrophicus sp. nov. and Anaeromyxobacter paludicola sp. nov., isolated from paddy soils.</title>
        <authorList>
            <person name="Itoh H."/>
            <person name="Xu Z."/>
            <person name="Mise K."/>
            <person name="Masuda Y."/>
            <person name="Ushijima N."/>
            <person name="Hayakawa C."/>
            <person name="Shiratori Y."/>
            <person name="Senoo K."/>
        </authorList>
    </citation>
    <scope>NUCLEOTIDE SEQUENCE [LARGE SCALE GENOMIC DNA]</scope>
    <source>
        <strain evidence="5">Red232</strain>
    </source>
</reference>
<feature type="transmembrane region" description="Helical" evidence="2">
    <location>
        <begin position="348"/>
        <end position="370"/>
    </location>
</feature>
<dbReference type="EMBL" id="AP025591">
    <property type="protein sequence ID" value="BDG04287.1"/>
    <property type="molecule type" value="Genomic_DNA"/>
</dbReference>
<feature type="transmembrane region" description="Helical" evidence="2">
    <location>
        <begin position="438"/>
        <end position="455"/>
    </location>
</feature>
<gene>
    <name evidence="4" type="ORF">AMOR_32830</name>
</gene>
<feature type="compositionally biased region" description="Basic and acidic residues" evidence="1">
    <location>
        <begin position="12"/>
        <end position="30"/>
    </location>
</feature>
<dbReference type="Pfam" id="PF18079">
    <property type="entry name" value="AglB_L1"/>
    <property type="match status" value="1"/>
</dbReference>
<feature type="compositionally biased region" description="Polar residues" evidence="1">
    <location>
        <begin position="1"/>
        <end position="10"/>
    </location>
</feature>
<keyword evidence="2" id="KW-0472">Membrane</keyword>
<dbReference type="InterPro" id="IPR041154">
    <property type="entry name" value="AglB_P1"/>
</dbReference>
<accession>A0ABM7WXV9</accession>
<keyword evidence="2" id="KW-0812">Transmembrane</keyword>
<evidence type="ECO:0000313" key="4">
    <source>
        <dbReference type="EMBL" id="BDG04287.1"/>
    </source>
</evidence>
<protein>
    <recommendedName>
        <fullName evidence="3">Archaeal glycosylation protein B peripheral domain-containing protein</fullName>
    </recommendedName>
</protein>
<organism evidence="4 5">
    <name type="scientific">Anaeromyxobacter oryzae</name>
    <dbReference type="NCBI Taxonomy" id="2918170"/>
    <lineage>
        <taxon>Bacteria</taxon>
        <taxon>Pseudomonadati</taxon>
        <taxon>Myxococcota</taxon>
        <taxon>Myxococcia</taxon>
        <taxon>Myxococcales</taxon>
        <taxon>Cystobacterineae</taxon>
        <taxon>Anaeromyxobacteraceae</taxon>
        <taxon>Anaeromyxobacter</taxon>
    </lineage>
</organism>
<evidence type="ECO:0000259" key="3">
    <source>
        <dbReference type="Pfam" id="PF18079"/>
    </source>
</evidence>
<name>A0ABM7WXV9_9BACT</name>
<evidence type="ECO:0000256" key="2">
    <source>
        <dbReference type="SAM" id="Phobius"/>
    </source>
</evidence>
<dbReference type="RefSeq" id="WP_248352650.1">
    <property type="nucleotide sequence ID" value="NZ_AP025591.1"/>
</dbReference>
<feature type="transmembrane region" description="Helical" evidence="2">
    <location>
        <begin position="488"/>
        <end position="506"/>
    </location>
</feature>
<feature type="transmembrane region" description="Helical" evidence="2">
    <location>
        <begin position="51"/>
        <end position="71"/>
    </location>
</feature>
<feature type="transmembrane region" description="Helical" evidence="2">
    <location>
        <begin position="260"/>
        <end position="276"/>
    </location>
</feature>
<feature type="region of interest" description="Disordered" evidence="1">
    <location>
        <begin position="1"/>
        <end position="41"/>
    </location>
</feature>
<feature type="domain" description="Archaeal glycosylation protein B peripheral" evidence="3">
    <location>
        <begin position="684"/>
        <end position="768"/>
    </location>
</feature>
<evidence type="ECO:0000256" key="1">
    <source>
        <dbReference type="SAM" id="MobiDB-lite"/>
    </source>
</evidence>
<feature type="transmembrane region" description="Helical" evidence="2">
    <location>
        <begin position="288"/>
        <end position="306"/>
    </location>
</feature>
<keyword evidence="5" id="KW-1185">Reference proteome</keyword>
<proteinExistence type="predicted"/>
<feature type="transmembrane region" description="Helical" evidence="2">
    <location>
        <begin position="461"/>
        <end position="481"/>
    </location>
</feature>
<evidence type="ECO:0000313" key="5">
    <source>
        <dbReference type="Proteomes" id="UP001162891"/>
    </source>
</evidence>
<sequence length="779" mass="78961">MDQAAAQNPSAPREDAGRPEARARTLDRGSDPAGRVPEPPAGAADARRARLAFLVAGGAILLAALLARLAGAGQAFAGGELVTLDGDSLYHLRRMRLIADAFPRVPWLDPLIAWPDGAPIPWAAGFDLLGAVLILLGRAAGGPAGGDLWVAALCPVLGALVVAATMELVHALRPGAPGRRGAALAAGILAAAIPQGLDASRYGRIDHHVAEALSMVLLARWAIAALPPRPERGRRARLAYEIGGAVLSAGAVAVFTGSPLYVAIVLPILVGATLAAPRPPVLGSGGPGLLAGAALAALASAPAVAAHGRALAFGFPSFLQPLLLCAAGATIVGAALLSGLVVPGRGRLAGVLGVSAAVAALAALVVPGGAAQALAGVREWLLEADPWLRTIQEFQPLLRDRAGPLASVNGFLGATGVVAPLLLPLAVLGARPAGRARAAGFLWVVAALAALTVHQSRFGRVFSPFLAASAALGLAGLAGLVARCGSGVRRVAGVAPVAVALAVALLDPRVRGALGTADDAPDAAVEAALDLRTRDPGPAPGIVAPWDLGNAFLVVAGRPVVSTGFGPYPDPVAYWEGVKAYTVEEAELLPWLRGRRIGWVAAGAANLFGRVGGEDAHIPFAGGGFSSRWLQEVRSAPLLIAGSGVPALGVRHFAHLLPIFASSRTVVGMDGPLPVLWTYEVVAGASLRGRAAPGGRVTLEIPLIEHRRPHTWRGFVDADAGGHWTMTVPLPTDLATPTITTAPGVLRVAGAPPTPVRIAEDAVRAGATLELATPGAEPR</sequence>
<dbReference type="Proteomes" id="UP001162891">
    <property type="component" value="Chromosome"/>
</dbReference>
<feature type="transmembrane region" description="Helical" evidence="2">
    <location>
        <begin position="318"/>
        <end position="341"/>
    </location>
</feature>